<dbReference type="CDD" id="cd01741">
    <property type="entry name" value="GATase1_1"/>
    <property type="match status" value="1"/>
</dbReference>
<dbReference type="PANTHER" id="PTHR42695">
    <property type="entry name" value="GLUTAMINE AMIDOTRANSFERASE YLR126C-RELATED"/>
    <property type="match status" value="1"/>
</dbReference>
<comment type="caution">
    <text evidence="2">The sequence shown here is derived from an EMBL/GenBank/DDBJ whole genome shotgun (WGS) entry which is preliminary data.</text>
</comment>
<sequence length="233" mass="26248">MKLGILKTDAVRPEWVPEFGEYPDMFTALLGREDPALEFVVYDVEKGEYPADIDEVDAYLMTGSKSSVYEDKEWIARLMGFVRELDARKKKLVGICFGHQMVAQALGGKTEKSTKGWGVGRHTHRFTECPEWHDGGAADFDILVSHQDQVVRNAEGARVLAGSDFCENAVVQIGDHILTFQGHPEFVPGYSREIMEFRRQAIGEEAYDRGMASLSKAAEGDRVARWILDFLQR</sequence>
<keyword evidence="3" id="KW-1185">Reference proteome</keyword>
<evidence type="ECO:0000313" key="3">
    <source>
        <dbReference type="Proteomes" id="UP000295554"/>
    </source>
</evidence>
<proteinExistence type="predicted"/>
<gene>
    <name evidence="2" type="ORF">E2F43_05370</name>
</gene>
<dbReference type="AlphaFoldDB" id="A0A4V2ZXT2"/>
<accession>A0A4V2ZXT2</accession>
<dbReference type="GO" id="GO:0005829">
    <property type="term" value="C:cytosol"/>
    <property type="evidence" value="ECO:0007669"/>
    <property type="project" value="TreeGrafter"/>
</dbReference>
<feature type="domain" description="Glutamine amidotransferase" evidence="1">
    <location>
        <begin position="56"/>
        <end position="192"/>
    </location>
</feature>
<dbReference type="EMBL" id="SMSE01000001">
    <property type="protein sequence ID" value="TDG15655.1"/>
    <property type="molecule type" value="Genomic_DNA"/>
</dbReference>
<dbReference type="InterPro" id="IPR029062">
    <property type="entry name" value="Class_I_gatase-like"/>
</dbReference>
<dbReference type="PANTHER" id="PTHR42695:SF5">
    <property type="entry name" value="GLUTAMINE AMIDOTRANSFERASE YLR126C-RELATED"/>
    <property type="match status" value="1"/>
</dbReference>
<dbReference type="RefSeq" id="WP_133210325.1">
    <property type="nucleotide sequence ID" value="NZ_SMSE01000001.1"/>
</dbReference>
<reference evidence="2 3" key="1">
    <citation type="submission" date="2019-03" db="EMBL/GenBank/DDBJ databases">
        <title>Seongchinamella monodicae gen. nov., sp. nov., a novel member of the Gammaproteobacteria isolated from a tidal mudflat of beach.</title>
        <authorList>
            <person name="Yang H.G."/>
            <person name="Kang J.W."/>
            <person name="Lee S.D."/>
        </authorList>
    </citation>
    <scope>NUCLEOTIDE SEQUENCE [LARGE SCALE GENOMIC DNA]</scope>
    <source>
        <strain evidence="2 3">GH4-78</strain>
    </source>
</reference>
<dbReference type="OrthoDB" id="9813383at2"/>
<evidence type="ECO:0000259" key="1">
    <source>
        <dbReference type="Pfam" id="PF00117"/>
    </source>
</evidence>
<evidence type="ECO:0000313" key="2">
    <source>
        <dbReference type="EMBL" id="TDG15655.1"/>
    </source>
</evidence>
<dbReference type="Pfam" id="PF00117">
    <property type="entry name" value="GATase"/>
    <property type="match status" value="1"/>
</dbReference>
<organism evidence="2 3">
    <name type="scientific">Seongchinamella unica</name>
    <dbReference type="NCBI Taxonomy" id="2547392"/>
    <lineage>
        <taxon>Bacteria</taxon>
        <taxon>Pseudomonadati</taxon>
        <taxon>Pseudomonadota</taxon>
        <taxon>Gammaproteobacteria</taxon>
        <taxon>Cellvibrionales</taxon>
        <taxon>Halieaceae</taxon>
        <taxon>Seongchinamella</taxon>
    </lineage>
</organism>
<dbReference type="Proteomes" id="UP000295554">
    <property type="component" value="Unassembled WGS sequence"/>
</dbReference>
<dbReference type="PROSITE" id="PS51273">
    <property type="entry name" value="GATASE_TYPE_1"/>
    <property type="match status" value="1"/>
</dbReference>
<name>A0A4V2ZXT2_9GAMM</name>
<dbReference type="SUPFAM" id="SSF52317">
    <property type="entry name" value="Class I glutamine amidotransferase-like"/>
    <property type="match status" value="1"/>
</dbReference>
<dbReference type="Gene3D" id="3.40.50.880">
    <property type="match status" value="1"/>
</dbReference>
<protein>
    <submittedName>
        <fullName evidence="2">GMP synthase</fullName>
    </submittedName>
</protein>
<dbReference type="InterPro" id="IPR017926">
    <property type="entry name" value="GATASE"/>
</dbReference>
<dbReference type="InterPro" id="IPR044992">
    <property type="entry name" value="ChyE-like"/>
</dbReference>